<name>A0A3Q7G4S6_SOLLC</name>
<reference evidence="1" key="2">
    <citation type="submission" date="2019-01" db="UniProtKB">
        <authorList>
            <consortium name="EnsemblPlants"/>
        </authorList>
    </citation>
    <scope>IDENTIFICATION</scope>
    <source>
        <strain evidence="1">cv. Heinz 1706</strain>
    </source>
</reference>
<dbReference type="Proteomes" id="UP000004994">
    <property type="component" value="Chromosome 4"/>
</dbReference>
<evidence type="ECO:0000313" key="1">
    <source>
        <dbReference type="EnsemblPlants" id="Solyc04g054430.2.1.1"/>
    </source>
</evidence>
<dbReference type="PaxDb" id="4081-Solyc04g054430.1.1"/>
<organism evidence="1">
    <name type="scientific">Solanum lycopersicum</name>
    <name type="common">Tomato</name>
    <name type="synonym">Lycopersicon esculentum</name>
    <dbReference type="NCBI Taxonomy" id="4081"/>
    <lineage>
        <taxon>Eukaryota</taxon>
        <taxon>Viridiplantae</taxon>
        <taxon>Streptophyta</taxon>
        <taxon>Embryophyta</taxon>
        <taxon>Tracheophyta</taxon>
        <taxon>Spermatophyta</taxon>
        <taxon>Magnoliopsida</taxon>
        <taxon>eudicotyledons</taxon>
        <taxon>Gunneridae</taxon>
        <taxon>Pentapetalae</taxon>
        <taxon>asterids</taxon>
        <taxon>lamiids</taxon>
        <taxon>Solanales</taxon>
        <taxon>Solanaceae</taxon>
        <taxon>Solanoideae</taxon>
        <taxon>Solaneae</taxon>
        <taxon>Solanum</taxon>
        <taxon>Solanum subgen. Lycopersicon</taxon>
    </lineage>
</organism>
<dbReference type="InParanoid" id="A0A3Q7G4S6"/>
<dbReference type="AlphaFoldDB" id="A0A3Q7G4S6"/>
<keyword evidence="2" id="KW-1185">Reference proteome</keyword>
<proteinExistence type="predicted"/>
<sequence>MSLLALMLELNFLIPQLLFLLVLSSQVLSDYIRHLTRVLHMTRVLHVIFAKYDISNFKISSVLFNFSFRLFFLSKKFQNLT</sequence>
<evidence type="ECO:0000313" key="2">
    <source>
        <dbReference type="Proteomes" id="UP000004994"/>
    </source>
</evidence>
<accession>A0A3Q7G4S6</accession>
<reference evidence="1" key="1">
    <citation type="journal article" date="2012" name="Nature">
        <title>The tomato genome sequence provides insights into fleshy fruit evolution.</title>
        <authorList>
            <consortium name="Tomato Genome Consortium"/>
        </authorList>
    </citation>
    <scope>NUCLEOTIDE SEQUENCE [LARGE SCALE GENOMIC DNA]</scope>
    <source>
        <strain evidence="1">cv. Heinz 1706</strain>
    </source>
</reference>
<dbReference type="EnsemblPlants" id="Solyc04g054430.2.1">
    <property type="protein sequence ID" value="Solyc04g054430.2.1.1"/>
    <property type="gene ID" value="Solyc04g054430.2"/>
</dbReference>
<dbReference type="Gramene" id="Solyc04g054430.2.1">
    <property type="protein sequence ID" value="Solyc04g054430.2.1.1"/>
    <property type="gene ID" value="Solyc04g054430.2"/>
</dbReference>
<protein>
    <submittedName>
        <fullName evidence="1">Uncharacterized protein</fullName>
    </submittedName>
</protein>